<sequence>MVAATINVLSKWGVEYIEGSNSRFYPLLSSRERIG</sequence>
<evidence type="ECO:0000313" key="2">
    <source>
        <dbReference type="Proteomes" id="UP000809829"/>
    </source>
</evidence>
<evidence type="ECO:0000313" key="1">
    <source>
        <dbReference type="EMBL" id="MBM7701649.1"/>
    </source>
</evidence>
<gene>
    <name evidence="1" type="ORF">JOC83_000475</name>
</gene>
<name>A0ABS2QQB8_9BACI</name>
<accession>A0ABS2QQB8</accession>
<dbReference type="EMBL" id="JAFBFC010000001">
    <property type="protein sequence ID" value="MBM7701649.1"/>
    <property type="molecule type" value="Genomic_DNA"/>
</dbReference>
<comment type="caution">
    <text evidence="1">The sequence shown here is derived from an EMBL/GenBank/DDBJ whole genome shotgun (WGS) entry which is preliminary data.</text>
</comment>
<dbReference type="Proteomes" id="UP000809829">
    <property type="component" value="Unassembled WGS sequence"/>
</dbReference>
<proteinExistence type="predicted"/>
<reference evidence="1 2" key="1">
    <citation type="submission" date="2021-01" db="EMBL/GenBank/DDBJ databases">
        <title>Genomic Encyclopedia of Type Strains, Phase IV (KMG-IV): sequencing the most valuable type-strain genomes for metagenomic binning, comparative biology and taxonomic classification.</title>
        <authorList>
            <person name="Goeker M."/>
        </authorList>
    </citation>
    <scope>NUCLEOTIDE SEQUENCE [LARGE SCALE GENOMIC DNA]</scope>
    <source>
        <strain evidence="1 2">DSM 104297</strain>
    </source>
</reference>
<organism evidence="1 2">
    <name type="scientific">Priestia iocasae</name>
    <dbReference type="NCBI Taxonomy" id="2291674"/>
    <lineage>
        <taxon>Bacteria</taxon>
        <taxon>Bacillati</taxon>
        <taxon>Bacillota</taxon>
        <taxon>Bacilli</taxon>
        <taxon>Bacillales</taxon>
        <taxon>Bacillaceae</taxon>
        <taxon>Priestia</taxon>
    </lineage>
</organism>
<protein>
    <submittedName>
        <fullName evidence="1">Uncharacterized protein</fullName>
    </submittedName>
</protein>
<keyword evidence="2" id="KW-1185">Reference proteome</keyword>